<evidence type="ECO:0000259" key="2">
    <source>
        <dbReference type="Pfam" id="PF07510"/>
    </source>
</evidence>
<evidence type="ECO:0000313" key="3">
    <source>
        <dbReference type="EMBL" id="MFC6096323.1"/>
    </source>
</evidence>
<proteinExistence type="predicted"/>
<dbReference type="Pfam" id="PF07510">
    <property type="entry name" value="GmrSD_C"/>
    <property type="match status" value="1"/>
</dbReference>
<reference evidence="4" key="1">
    <citation type="journal article" date="2019" name="Int. J. Syst. Evol. Microbiol.">
        <title>The Global Catalogue of Microorganisms (GCM) 10K type strain sequencing project: providing services to taxonomists for standard genome sequencing and annotation.</title>
        <authorList>
            <consortium name="The Broad Institute Genomics Platform"/>
            <consortium name="The Broad Institute Genome Sequencing Center for Infectious Disease"/>
            <person name="Wu L."/>
            <person name="Ma J."/>
        </authorList>
    </citation>
    <scope>NUCLEOTIDE SEQUENCE [LARGE SCALE GENOMIC DNA]</scope>
    <source>
        <strain evidence="4">CCUG 49679</strain>
    </source>
</reference>
<feature type="domain" description="GmrSD restriction endonucleases C-terminal" evidence="2">
    <location>
        <begin position="427"/>
        <end position="544"/>
    </location>
</feature>
<comment type="caution">
    <text evidence="3">The sequence shown here is derived from an EMBL/GenBank/DDBJ whole genome shotgun (WGS) entry which is preliminary data.</text>
</comment>
<dbReference type="RefSeq" id="WP_379791191.1">
    <property type="nucleotide sequence ID" value="NZ_JBHSQB010000005.1"/>
</dbReference>
<feature type="domain" description="GmrSD restriction endonucleases N-terminal" evidence="1">
    <location>
        <begin position="15"/>
        <end position="237"/>
    </location>
</feature>
<dbReference type="InterPro" id="IPR011089">
    <property type="entry name" value="GmrSD_C"/>
</dbReference>
<dbReference type="PANTHER" id="PTHR35149">
    <property type="entry name" value="SLL5132 PROTEIN"/>
    <property type="match status" value="1"/>
</dbReference>
<name>A0ABW1PL84_9FLAO</name>
<dbReference type="Proteomes" id="UP001596287">
    <property type="component" value="Unassembled WGS sequence"/>
</dbReference>
<keyword evidence="4" id="KW-1185">Reference proteome</keyword>
<sequence>MSEVKDIFKPDNKTINQIFRDSDAFYHMPIYQRPYSWDKERVEQLWFDIVEAFKNNQEDSTLDSNYFLGSIVVVKNAKGFEVVDGQQRLTTLTILFCTLRDMGLDIAPKYKALIDACIKDAIEDKERLVLTTHLNNQANFEETVLNGVNLSASKKELENNRFLQNALFFKDVIHQSLKTDSEYFINDINAFVEYFFNNVTLIRIVCFDEGFAIKLFSVLNDRGLDLTPADIIKAYLLQHLDETKRESFIEVWKRIENTASLSGESVQSIFNLYLYFLKAENPRKSLQDELKEQFKGKNAQQIILDVEKYAKVVLEINSNTKDKDISLLRYVNHSIYWKTILASAIHTNYNDFDGLKLLLRKYYYQSWIAGGTLNRIKQTSFNIIRKVKNNEPLENIKSVVKENLDKYQFYTDFLKNENIYWMNWHKPLLLAVEYFQQDDREYIPITRDLHTEHILPKEWNREDLNWKDSFTIEDSSKYLNSLGNLTLLSGVKNIQASNRNFSGKREVYNGKGIDGKTSFEITKAILEDNTEWTIEKIQDRSNWMEGKIKTLFAI</sequence>
<dbReference type="PANTHER" id="PTHR35149:SF2">
    <property type="entry name" value="DUF262 DOMAIN-CONTAINING PROTEIN"/>
    <property type="match status" value="1"/>
</dbReference>
<accession>A0ABW1PL84</accession>
<dbReference type="EMBL" id="JBHSQB010000005">
    <property type="protein sequence ID" value="MFC6096323.1"/>
    <property type="molecule type" value="Genomic_DNA"/>
</dbReference>
<organism evidence="3 4">
    <name type="scientific">Flavobacterium qiangtangense</name>
    <dbReference type="NCBI Taxonomy" id="1442595"/>
    <lineage>
        <taxon>Bacteria</taxon>
        <taxon>Pseudomonadati</taxon>
        <taxon>Bacteroidota</taxon>
        <taxon>Flavobacteriia</taxon>
        <taxon>Flavobacteriales</taxon>
        <taxon>Flavobacteriaceae</taxon>
        <taxon>Flavobacterium</taxon>
    </lineage>
</organism>
<evidence type="ECO:0000313" key="4">
    <source>
        <dbReference type="Proteomes" id="UP001596287"/>
    </source>
</evidence>
<protein>
    <submittedName>
        <fullName evidence="3">DUF262 domain-containing protein</fullName>
    </submittedName>
</protein>
<evidence type="ECO:0000259" key="1">
    <source>
        <dbReference type="Pfam" id="PF03235"/>
    </source>
</evidence>
<dbReference type="Pfam" id="PF03235">
    <property type="entry name" value="GmrSD_N"/>
    <property type="match status" value="1"/>
</dbReference>
<gene>
    <name evidence="3" type="ORF">ACFPVY_06650</name>
</gene>
<dbReference type="InterPro" id="IPR004919">
    <property type="entry name" value="GmrSD_N"/>
</dbReference>